<dbReference type="EMBL" id="VKKY01000001">
    <property type="protein sequence ID" value="KAA3439452.1"/>
    <property type="molecule type" value="Genomic_DNA"/>
</dbReference>
<comment type="caution">
    <text evidence="3">The sequence shown here is derived from an EMBL/GenBank/DDBJ whole genome shotgun (WGS) entry which is preliminary data.</text>
</comment>
<dbReference type="Gene3D" id="2.60.40.10">
    <property type="entry name" value="Immunoglobulins"/>
    <property type="match status" value="2"/>
</dbReference>
<name>A0A5B6TFQ8_9BACT</name>
<reference evidence="3 4" key="1">
    <citation type="submission" date="2019-07" db="EMBL/GenBank/DDBJ databases">
        <title>Rufibacter sp. nov., isolated from lake sediment.</title>
        <authorList>
            <person name="Qu J.-H."/>
        </authorList>
    </citation>
    <scope>NUCLEOTIDE SEQUENCE [LARGE SCALE GENOMIC DNA]</scope>
    <source>
        <strain evidence="3 4">NBS58-1</strain>
    </source>
</reference>
<dbReference type="OrthoDB" id="660167at2"/>
<dbReference type="InterPro" id="IPR040475">
    <property type="entry name" value="SGBP_B_XBD"/>
</dbReference>
<keyword evidence="4" id="KW-1185">Reference proteome</keyword>
<dbReference type="GO" id="GO:0030247">
    <property type="term" value="F:polysaccharide binding"/>
    <property type="evidence" value="ECO:0007669"/>
    <property type="project" value="InterPro"/>
</dbReference>
<accession>A0A5B6TFQ8</accession>
<dbReference type="Proteomes" id="UP000324133">
    <property type="component" value="Unassembled WGS sequence"/>
</dbReference>
<dbReference type="PROSITE" id="PS51257">
    <property type="entry name" value="PROKAR_LIPOPROTEIN"/>
    <property type="match status" value="1"/>
</dbReference>
<organism evidence="3 4">
    <name type="scientific">Rufibacter hautae</name>
    <dbReference type="NCBI Taxonomy" id="2595005"/>
    <lineage>
        <taxon>Bacteria</taxon>
        <taxon>Pseudomonadati</taxon>
        <taxon>Bacteroidota</taxon>
        <taxon>Cytophagia</taxon>
        <taxon>Cytophagales</taxon>
        <taxon>Hymenobacteraceae</taxon>
        <taxon>Rufibacter</taxon>
    </lineage>
</organism>
<dbReference type="InterPro" id="IPR013783">
    <property type="entry name" value="Ig-like_fold"/>
</dbReference>
<evidence type="ECO:0000313" key="3">
    <source>
        <dbReference type="EMBL" id="KAA3439452.1"/>
    </source>
</evidence>
<proteinExistence type="predicted"/>
<feature type="chain" id="PRO_5023064283" description="Surface glycan-binding protein B xyloglucan binding domain-containing protein" evidence="1">
    <location>
        <begin position="23"/>
        <end position="387"/>
    </location>
</feature>
<feature type="signal peptide" evidence="1">
    <location>
        <begin position="1"/>
        <end position="22"/>
    </location>
</feature>
<dbReference type="RefSeq" id="WP_149089095.1">
    <property type="nucleotide sequence ID" value="NZ_VKKY01000001.1"/>
</dbReference>
<evidence type="ECO:0000313" key="4">
    <source>
        <dbReference type="Proteomes" id="UP000324133"/>
    </source>
</evidence>
<evidence type="ECO:0000259" key="2">
    <source>
        <dbReference type="Pfam" id="PF18329"/>
    </source>
</evidence>
<feature type="domain" description="Surface glycan-binding protein B xyloglucan binding" evidence="2">
    <location>
        <begin position="207"/>
        <end position="383"/>
    </location>
</feature>
<evidence type="ECO:0000256" key="1">
    <source>
        <dbReference type="SAM" id="SignalP"/>
    </source>
</evidence>
<sequence>MRTSFKSLLFLFVAFVMTGLFSACSEDDDLSNGGKPMISYVRVTRPASADSLITKAGQGAMIAIVGENLGNARELWINDQAASLSPTLITNNSIITRVPSNIPTEITNKMRIIFANGEELVHDFTVDISEPRVDRMLSEYVNTGENATIVGDFFYEPLKVTFAGGVEGEIVSIKDFKTIEVKVPEGAQPGPITVSSNFGETESDFWFRDNRNIIADYEDTNFDGWWHGSTFIKNGDDQVQPVSGKFLRIDKESTGGWFEAWVGEGTIKQKTKNIPADAFANPGKYSFKFEINTVSPLVYNGARIHFGTAGPGGRDKATYSWSPNINTGNKWETVSIPFEDIYAANNLNGNVFTYDPNGYAVSFHFVGPGTKAQFALDNLRVVPNEIP</sequence>
<dbReference type="AlphaFoldDB" id="A0A5B6TFQ8"/>
<gene>
    <name evidence="3" type="ORF">FOA19_01835</name>
</gene>
<keyword evidence="1" id="KW-0732">Signal</keyword>
<protein>
    <recommendedName>
        <fullName evidence="2">Surface glycan-binding protein B xyloglucan binding domain-containing protein</fullName>
    </recommendedName>
</protein>
<dbReference type="Pfam" id="PF18329">
    <property type="entry name" value="SGBP_B_XBD"/>
    <property type="match status" value="1"/>
</dbReference>